<gene>
    <name evidence="3" type="ORF">CERSUDRAFT_75054</name>
</gene>
<dbReference type="Gene3D" id="3.40.50.12660">
    <property type="match status" value="1"/>
</dbReference>
<dbReference type="InterPro" id="IPR011600">
    <property type="entry name" value="Pept_C14_caspase"/>
</dbReference>
<dbReference type="AlphaFoldDB" id="M2PHF2"/>
<evidence type="ECO:0000259" key="2">
    <source>
        <dbReference type="Pfam" id="PF00656"/>
    </source>
</evidence>
<protein>
    <recommendedName>
        <fullName evidence="2">Peptidase C14 caspase domain-containing protein</fullName>
    </recommendedName>
</protein>
<comment type="similarity">
    <text evidence="1">Belongs to the peptidase C14B family.</text>
</comment>
<dbReference type="HOGENOM" id="CLU_029389_6_1_1"/>
<evidence type="ECO:0000313" key="4">
    <source>
        <dbReference type="Proteomes" id="UP000016930"/>
    </source>
</evidence>
<feature type="domain" description="Peptidase C14 caspase" evidence="2">
    <location>
        <begin position="86"/>
        <end position="238"/>
    </location>
</feature>
<keyword evidence="4" id="KW-1185">Reference proteome</keyword>
<dbReference type="Proteomes" id="UP000016930">
    <property type="component" value="Unassembled WGS sequence"/>
</dbReference>
<name>M2PHF2_CERS8</name>
<reference evidence="3 4" key="1">
    <citation type="journal article" date="2012" name="Proc. Natl. Acad. Sci. U.S.A.">
        <title>Comparative genomics of Ceriporiopsis subvermispora and Phanerochaete chrysosporium provide insight into selective ligninolysis.</title>
        <authorList>
            <person name="Fernandez-Fueyo E."/>
            <person name="Ruiz-Duenas F.J."/>
            <person name="Ferreira P."/>
            <person name="Floudas D."/>
            <person name="Hibbett D.S."/>
            <person name="Canessa P."/>
            <person name="Larrondo L.F."/>
            <person name="James T.Y."/>
            <person name="Seelenfreund D."/>
            <person name="Lobos S."/>
            <person name="Polanco R."/>
            <person name="Tello M."/>
            <person name="Honda Y."/>
            <person name="Watanabe T."/>
            <person name="Watanabe T."/>
            <person name="Ryu J.S."/>
            <person name="Kubicek C.P."/>
            <person name="Schmoll M."/>
            <person name="Gaskell J."/>
            <person name="Hammel K.E."/>
            <person name="St John F.J."/>
            <person name="Vanden Wymelenberg A."/>
            <person name="Sabat G."/>
            <person name="Splinter BonDurant S."/>
            <person name="Syed K."/>
            <person name="Yadav J.S."/>
            <person name="Doddapaneni H."/>
            <person name="Subramanian V."/>
            <person name="Lavin J.L."/>
            <person name="Oguiza J.A."/>
            <person name="Perez G."/>
            <person name="Pisabarro A.G."/>
            <person name="Ramirez L."/>
            <person name="Santoyo F."/>
            <person name="Master E."/>
            <person name="Coutinho P.M."/>
            <person name="Henrissat B."/>
            <person name="Lombard V."/>
            <person name="Magnuson J.K."/>
            <person name="Kuees U."/>
            <person name="Hori C."/>
            <person name="Igarashi K."/>
            <person name="Samejima M."/>
            <person name="Held B.W."/>
            <person name="Barry K.W."/>
            <person name="LaButti K.M."/>
            <person name="Lapidus A."/>
            <person name="Lindquist E.A."/>
            <person name="Lucas S.M."/>
            <person name="Riley R."/>
            <person name="Salamov A.A."/>
            <person name="Hoffmeister D."/>
            <person name="Schwenk D."/>
            <person name="Hadar Y."/>
            <person name="Yarden O."/>
            <person name="de Vries R.P."/>
            <person name="Wiebenga A."/>
            <person name="Stenlid J."/>
            <person name="Eastwood D."/>
            <person name="Grigoriev I.V."/>
            <person name="Berka R.M."/>
            <person name="Blanchette R.A."/>
            <person name="Kersten P."/>
            <person name="Martinez A.T."/>
            <person name="Vicuna R."/>
            <person name="Cullen D."/>
        </authorList>
    </citation>
    <scope>NUCLEOTIDE SEQUENCE [LARGE SCALE GENOMIC DNA]</scope>
    <source>
        <strain evidence="3 4">B</strain>
    </source>
</reference>
<dbReference type="GO" id="GO:0004197">
    <property type="term" value="F:cysteine-type endopeptidase activity"/>
    <property type="evidence" value="ECO:0007669"/>
    <property type="project" value="InterPro"/>
</dbReference>
<dbReference type="OrthoDB" id="3223806at2759"/>
<accession>M2PHF2</accession>
<dbReference type="PANTHER" id="PTHR48104">
    <property type="entry name" value="METACASPASE-4"/>
    <property type="match status" value="1"/>
</dbReference>
<sequence length="291" mass="32655">MSATVRPPVRKALSVAVRYRHLNTLDPYLELPDTHYDPPIVRNLLTGNSSLQCHDVMGCVPDWDCWVEVYGFREEDITTLMDDDDHVWPTRDNILKAMHELVADTRPGDELVFHFSGHGWQVVNLDGSEEDGYDEVLWPADIEYDGNDEHQKKYILDDEIREILVNHLPRGSHFLILLDCCHSGTAVDLPNSNGEFCPRTPASPLRPDILDGVRGAQAFATLHSAQHEDDDFVHSPVKTRRFSGFESLLEADTLPLVKPLIAVQEAWSACMDSQVTLEKRGGGGLFVSASQ</sequence>
<dbReference type="GO" id="GO:0006508">
    <property type="term" value="P:proteolysis"/>
    <property type="evidence" value="ECO:0007669"/>
    <property type="project" value="InterPro"/>
</dbReference>
<dbReference type="PANTHER" id="PTHR48104:SF30">
    <property type="entry name" value="METACASPASE-1"/>
    <property type="match status" value="1"/>
</dbReference>
<organism evidence="3 4">
    <name type="scientific">Ceriporiopsis subvermispora (strain B)</name>
    <name type="common">White-rot fungus</name>
    <name type="synonym">Gelatoporia subvermispora</name>
    <dbReference type="NCBI Taxonomy" id="914234"/>
    <lineage>
        <taxon>Eukaryota</taxon>
        <taxon>Fungi</taxon>
        <taxon>Dikarya</taxon>
        <taxon>Basidiomycota</taxon>
        <taxon>Agaricomycotina</taxon>
        <taxon>Agaricomycetes</taxon>
        <taxon>Polyporales</taxon>
        <taxon>Gelatoporiaceae</taxon>
        <taxon>Gelatoporia</taxon>
    </lineage>
</organism>
<dbReference type="GO" id="GO:0005737">
    <property type="term" value="C:cytoplasm"/>
    <property type="evidence" value="ECO:0007669"/>
    <property type="project" value="TreeGrafter"/>
</dbReference>
<evidence type="ECO:0000256" key="1">
    <source>
        <dbReference type="ARBA" id="ARBA00009005"/>
    </source>
</evidence>
<dbReference type="EMBL" id="KB445800">
    <property type="protein sequence ID" value="EMD35464.1"/>
    <property type="molecule type" value="Genomic_DNA"/>
</dbReference>
<dbReference type="Pfam" id="PF00656">
    <property type="entry name" value="Peptidase_C14"/>
    <property type="match status" value="1"/>
</dbReference>
<proteinExistence type="inferred from homology"/>
<dbReference type="InterPro" id="IPR050452">
    <property type="entry name" value="Metacaspase"/>
</dbReference>
<evidence type="ECO:0000313" key="3">
    <source>
        <dbReference type="EMBL" id="EMD35464.1"/>
    </source>
</evidence>